<reference evidence="8" key="1">
    <citation type="submission" date="2019-08" db="EMBL/GenBank/DDBJ databases">
        <title>Three high-quality genomes provides insights into domestication of ducks.</title>
        <authorList>
            <person name="Hou Z.C."/>
            <person name="Zhu F."/>
            <person name="Yin Z.T."/>
            <person name="Zhang F."/>
        </authorList>
    </citation>
    <scope>NUCLEOTIDE SEQUENCE [LARGE SCALE GENOMIC DNA]</scope>
</reference>
<sequence length="193" mass="21485">VSTHILLLCPTPPSQKSPLQHRVPKLKALRETRKPPLTSKSRRNTTTHHSTLPPSPHRATSTELYPHLSLTSRHRPPPPCPAPPHAFSPAPEAGQRGRKPPPFCGRALRKGRARRRPRVLVATASLHNQAGRATMAGHDSGSQHQFTGFQKYFNSYTMVGRRNYVIATYTGVAMLILYFKLRSKKKTPAVADK</sequence>
<keyword evidence="2 7" id="KW-0812">Transmembrane</keyword>
<evidence type="ECO:0000256" key="1">
    <source>
        <dbReference type="ARBA" id="ARBA00004304"/>
    </source>
</evidence>
<keyword evidence="4" id="KW-0496">Mitochondrion</keyword>
<dbReference type="GO" id="GO:0031966">
    <property type="term" value="C:mitochondrial membrane"/>
    <property type="evidence" value="ECO:0007669"/>
    <property type="project" value="UniProtKB-SubCell"/>
</dbReference>
<dbReference type="PRINTS" id="PR01821">
    <property type="entry name" value="DAPIT"/>
</dbReference>
<dbReference type="PANTHER" id="PTHR34038:SF1">
    <property type="entry name" value="ATP SYNTHASE MEMBRANE SUBUNIT K, MITOCHONDRIAL"/>
    <property type="match status" value="1"/>
</dbReference>
<protein>
    <recommendedName>
        <fullName evidence="10">Up-regulated during skeletal muscle growth protein 5</fullName>
    </recommendedName>
</protein>
<dbReference type="AlphaFoldDB" id="A0A8B9T874"/>
<dbReference type="Ensembl" id="ENSAPLT00020018147.1">
    <property type="protein sequence ID" value="ENSAPLP00020016808.1"/>
    <property type="gene ID" value="ENSAPLG00020012082.1"/>
</dbReference>
<name>A0A8B9T874_ANAPL</name>
<dbReference type="Pfam" id="PF14960">
    <property type="entry name" value="ATP_synth_reg"/>
    <property type="match status" value="1"/>
</dbReference>
<feature type="region of interest" description="Disordered" evidence="6">
    <location>
        <begin position="9"/>
        <end position="115"/>
    </location>
</feature>
<evidence type="ECO:0000256" key="7">
    <source>
        <dbReference type="SAM" id="Phobius"/>
    </source>
</evidence>
<feature type="transmembrane region" description="Helical" evidence="7">
    <location>
        <begin position="164"/>
        <end position="181"/>
    </location>
</feature>
<dbReference type="Proteomes" id="UP000694400">
    <property type="component" value="Chromosome 7"/>
</dbReference>
<evidence type="ECO:0000256" key="6">
    <source>
        <dbReference type="SAM" id="MobiDB-lite"/>
    </source>
</evidence>
<dbReference type="PANTHER" id="PTHR34038">
    <property type="entry name" value="ATP SYNTHASE MEMBRANE SUBUNIT DAPIT, MITOCHONDRIAL"/>
    <property type="match status" value="1"/>
</dbReference>
<evidence type="ECO:0000256" key="4">
    <source>
        <dbReference type="ARBA" id="ARBA00023128"/>
    </source>
</evidence>
<proteinExistence type="predicted"/>
<keyword evidence="3 7" id="KW-1133">Transmembrane helix</keyword>
<feature type="compositionally biased region" description="Pro residues" evidence="6">
    <location>
        <begin position="77"/>
        <end position="86"/>
    </location>
</feature>
<comment type="subcellular location">
    <subcellularLocation>
        <location evidence="1">Mitochondrion membrane</location>
        <topology evidence="1">Single-pass membrane protein</topology>
    </subcellularLocation>
</comment>
<keyword evidence="5 7" id="KW-0472">Membrane</keyword>
<evidence type="ECO:0000256" key="2">
    <source>
        <dbReference type="ARBA" id="ARBA00022692"/>
    </source>
</evidence>
<evidence type="ECO:0000313" key="9">
    <source>
        <dbReference type="Proteomes" id="UP000694400"/>
    </source>
</evidence>
<reference evidence="8" key="3">
    <citation type="submission" date="2025-09" db="UniProtKB">
        <authorList>
            <consortium name="Ensembl"/>
        </authorList>
    </citation>
    <scope>IDENTIFICATION</scope>
</reference>
<organism evidence="8 9">
    <name type="scientific">Anas platyrhynchos</name>
    <name type="common">Mallard</name>
    <name type="synonym">Anas boschas</name>
    <dbReference type="NCBI Taxonomy" id="8839"/>
    <lineage>
        <taxon>Eukaryota</taxon>
        <taxon>Metazoa</taxon>
        <taxon>Chordata</taxon>
        <taxon>Craniata</taxon>
        <taxon>Vertebrata</taxon>
        <taxon>Euteleostomi</taxon>
        <taxon>Archelosauria</taxon>
        <taxon>Archosauria</taxon>
        <taxon>Dinosauria</taxon>
        <taxon>Saurischia</taxon>
        <taxon>Theropoda</taxon>
        <taxon>Coelurosauria</taxon>
        <taxon>Aves</taxon>
        <taxon>Neognathae</taxon>
        <taxon>Galloanserae</taxon>
        <taxon>Anseriformes</taxon>
        <taxon>Anatidae</taxon>
        <taxon>Anatinae</taxon>
        <taxon>Anas</taxon>
    </lineage>
</organism>
<evidence type="ECO:0008006" key="10">
    <source>
        <dbReference type="Google" id="ProtNLM"/>
    </source>
</evidence>
<evidence type="ECO:0000256" key="3">
    <source>
        <dbReference type="ARBA" id="ARBA00022989"/>
    </source>
</evidence>
<dbReference type="InterPro" id="IPR009125">
    <property type="entry name" value="ATPMK"/>
</dbReference>
<evidence type="ECO:0000313" key="8">
    <source>
        <dbReference type="Ensembl" id="ENSAPLP00020016808.1"/>
    </source>
</evidence>
<reference evidence="8" key="2">
    <citation type="submission" date="2025-08" db="UniProtKB">
        <authorList>
            <consortium name="Ensembl"/>
        </authorList>
    </citation>
    <scope>IDENTIFICATION</scope>
</reference>
<accession>A0A8B9T874</accession>
<evidence type="ECO:0000256" key="5">
    <source>
        <dbReference type="ARBA" id="ARBA00023136"/>
    </source>
</evidence>